<name>A0A2M9ZKK4_9LEPT</name>
<evidence type="ECO:0000256" key="2">
    <source>
        <dbReference type="ARBA" id="ARBA00029447"/>
    </source>
</evidence>
<keyword evidence="1" id="KW-0145">Chemotaxis</keyword>
<dbReference type="EMBL" id="NPDY01000006">
    <property type="protein sequence ID" value="PJZ69992.1"/>
    <property type="molecule type" value="Genomic_DNA"/>
</dbReference>
<keyword evidence="4" id="KW-0812">Transmembrane</keyword>
<dbReference type="FunFam" id="1.10.287.950:FF:000006">
    <property type="entry name" value="Methyl-accepting chemotaxis protein signaling domain protein"/>
    <property type="match status" value="1"/>
</dbReference>
<accession>A0A2M9ZKK4</accession>
<dbReference type="AlphaFoldDB" id="A0A2M9ZKK4"/>
<feature type="transmembrane region" description="Helical" evidence="4">
    <location>
        <begin position="138"/>
        <end position="163"/>
    </location>
</feature>
<dbReference type="SUPFAM" id="SSF58104">
    <property type="entry name" value="Methyl-accepting chemotaxis protein (MCP) signaling domain"/>
    <property type="match status" value="1"/>
</dbReference>
<evidence type="ECO:0000313" key="6">
    <source>
        <dbReference type="EMBL" id="PJZ69992.1"/>
    </source>
</evidence>
<dbReference type="Proteomes" id="UP000231990">
    <property type="component" value="Unassembled WGS sequence"/>
</dbReference>
<dbReference type="InterPro" id="IPR004089">
    <property type="entry name" value="MCPsignal_dom"/>
</dbReference>
<reference evidence="8 9" key="1">
    <citation type="submission" date="2017-07" db="EMBL/GenBank/DDBJ databases">
        <title>Leptospira spp. isolated from tropical soils.</title>
        <authorList>
            <person name="Thibeaux R."/>
            <person name="Iraola G."/>
            <person name="Ferres I."/>
            <person name="Bierque E."/>
            <person name="Girault D."/>
            <person name="Soupe-Gilbert M.-E."/>
            <person name="Picardeau M."/>
            <person name="Goarant C."/>
        </authorList>
    </citation>
    <scope>NUCLEOTIDE SEQUENCE [LARGE SCALE GENOMIC DNA]</scope>
    <source>
        <strain evidence="7 9">FH1-B-B1</strain>
        <strain evidence="6 8">FH1-B-C1</strain>
    </source>
</reference>
<evidence type="ECO:0000256" key="1">
    <source>
        <dbReference type="ARBA" id="ARBA00022500"/>
    </source>
</evidence>
<feature type="transmembrane region" description="Helical" evidence="4">
    <location>
        <begin position="29"/>
        <end position="48"/>
    </location>
</feature>
<dbReference type="InterPro" id="IPR004090">
    <property type="entry name" value="Chemotax_Me-accpt_rcpt"/>
</dbReference>
<sequence>MDEKNAVLQAEESSIQKIWKDGAVLINKIRFGLVILFSLSLVATYKSFNPVQFSIHVLATAIMAFYCFLGFILNRTGKMPVAFQKSLVFLDVFLFSGTLIFDATVSPVVASNVLKSVILYYIYFYIMIYSSFLGERRFVLIIGALSTAGSATVFIVSLFNGIILSEDSEQQALPGHVSLSFEITKLIFIFAASIILSQLMRLFYKLTEEGSRLHQKSKSFLKKLTENQGIVKKSAENLEKSIRAFADFILSIGEKMESQAASLEEVNSVIEELSAQSNNTSLSIETQNGSLLQLLQNAEKLGEIIRNITQYSEALAVFTQDNKSDMENVTIAAEKTKSYLVDIANSFNRVDEINQIMGEIADKTNLLALNASIEAARAGVAGRGFAVVANEVSKLAIFTSENAKTISNIVNQSRDFINEARIASTETGDLTEKQKFKSLETADRIKNMNDLYNEQKAIINRFVSELDRIKTVSKDILDSTKEQMTGQKEMVKTVGELAKDVNDINDDSSKLHFEIEKIKVQASELRILSEQSSK</sequence>
<dbReference type="EMBL" id="NPDZ01000008">
    <property type="protein sequence ID" value="PJZ72600.1"/>
    <property type="molecule type" value="Genomic_DNA"/>
</dbReference>
<dbReference type="InterPro" id="IPR051310">
    <property type="entry name" value="MCP_chemotaxis"/>
</dbReference>
<dbReference type="OrthoDB" id="354666at2"/>
<keyword evidence="4" id="KW-1133">Transmembrane helix</keyword>
<evidence type="ECO:0000313" key="8">
    <source>
        <dbReference type="Proteomes" id="UP000231962"/>
    </source>
</evidence>
<evidence type="ECO:0000259" key="5">
    <source>
        <dbReference type="PROSITE" id="PS50111"/>
    </source>
</evidence>
<feature type="domain" description="Methyl-accepting transducer" evidence="5">
    <location>
        <begin position="234"/>
        <end position="498"/>
    </location>
</feature>
<dbReference type="GO" id="GO:0006935">
    <property type="term" value="P:chemotaxis"/>
    <property type="evidence" value="ECO:0007669"/>
    <property type="project" value="UniProtKB-KW"/>
</dbReference>
<comment type="caution">
    <text evidence="7">The sequence shown here is derived from an EMBL/GenBank/DDBJ whole genome shotgun (WGS) entry which is preliminary data.</text>
</comment>
<feature type="transmembrane region" description="Helical" evidence="4">
    <location>
        <begin position="54"/>
        <end position="74"/>
    </location>
</feature>
<evidence type="ECO:0000256" key="4">
    <source>
        <dbReference type="SAM" id="Phobius"/>
    </source>
</evidence>
<comment type="similarity">
    <text evidence="2">Belongs to the methyl-accepting chemotaxis (MCP) protein family.</text>
</comment>
<dbReference type="SMART" id="SM00283">
    <property type="entry name" value="MA"/>
    <property type="match status" value="1"/>
</dbReference>
<protein>
    <submittedName>
        <fullName evidence="7">Chemotaxis protein</fullName>
    </submittedName>
</protein>
<dbReference type="PANTHER" id="PTHR43531:SF11">
    <property type="entry name" value="METHYL-ACCEPTING CHEMOTAXIS PROTEIN 3"/>
    <property type="match status" value="1"/>
</dbReference>
<dbReference type="GO" id="GO:0004888">
    <property type="term" value="F:transmembrane signaling receptor activity"/>
    <property type="evidence" value="ECO:0007669"/>
    <property type="project" value="InterPro"/>
</dbReference>
<dbReference type="GO" id="GO:0005886">
    <property type="term" value="C:plasma membrane"/>
    <property type="evidence" value="ECO:0007669"/>
    <property type="project" value="TreeGrafter"/>
</dbReference>
<dbReference type="Gene3D" id="1.10.287.950">
    <property type="entry name" value="Methyl-accepting chemotaxis protein"/>
    <property type="match status" value="1"/>
</dbReference>
<dbReference type="PROSITE" id="PS50111">
    <property type="entry name" value="CHEMOTAXIS_TRANSDUC_2"/>
    <property type="match status" value="1"/>
</dbReference>
<dbReference type="Pfam" id="PF00015">
    <property type="entry name" value="MCPsignal"/>
    <property type="match status" value="1"/>
</dbReference>
<dbReference type="GO" id="GO:0007165">
    <property type="term" value="P:signal transduction"/>
    <property type="evidence" value="ECO:0007669"/>
    <property type="project" value="UniProtKB-KW"/>
</dbReference>
<gene>
    <name evidence="6" type="ORF">CH360_08830</name>
    <name evidence="7" type="ORF">CH373_12855</name>
</gene>
<organism evidence="7 9">
    <name type="scientific">Leptospira perolatii</name>
    <dbReference type="NCBI Taxonomy" id="2023191"/>
    <lineage>
        <taxon>Bacteria</taxon>
        <taxon>Pseudomonadati</taxon>
        <taxon>Spirochaetota</taxon>
        <taxon>Spirochaetia</taxon>
        <taxon>Leptospirales</taxon>
        <taxon>Leptospiraceae</taxon>
        <taxon>Leptospira</taxon>
    </lineage>
</organism>
<keyword evidence="3" id="KW-0807">Transducer</keyword>
<evidence type="ECO:0000256" key="3">
    <source>
        <dbReference type="PROSITE-ProRule" id="PRU00284"/>
    </source>
</evidence>
<dbReference type="Proteomes" id="UP000231962">
    <property type="component" value="Unassembled WGS sequence"/>
</dbReference>
<evidence type="ECO:0000313" key="9">
    <source>
        <dbReference type="Proteomes" id="UP000231990"/>
    </source>
</evidence>
<dbReference type="PANTHER" id="PTHR43531">
    <property type="entry name" value="PROTEIN ICFG"/>
    <property type="match status" value="1"/>
</dbReference>
<proteinExistence type="inferred from homology"/>
<keyword evidence="4" id="KW-0472">Membrane</keyword>
<dbReference type="PRINTS" id="PR00260">
    <property type="entry name" value="CHEMTRNSDUCR"/>
</dbReference>
<feature type="transmembrane region" description="Helical" evidence="4">
    <location>
        <begin position="86"/>
        <end position="103"/>
    </location>
</feature>
<keyword evidence="8" id="KW-1185">Reference proteome</keyword>
<feature type="transmembrane region" description="Helical" evidence="4">
    <location>
        <begin position="183"/>
        <end position="204"/>
    </location>
</feature>
<dbReference type="RefSeq" id="WP_100713659.1">
    <property type="nucleotide sequence ID" value="NZ_NPDY01000006.1"/>
</dbReference>
<evidence type="ECO:0000313" key="7">
    <source>
        <dbReference type="EMBL" id="PJZ72600.1"/>
    </source>
</evidence>